<feature type="binding site" evidence="11">
    <location>
        <position position="145"/>
    </location>
    <ligand>
        <name>Mn(2+)</name>
        <dbReference type="ChEBI" id="CHEBI:29035"/>
        <label>1</label>
    </ligand>
</feature>
<dbReference type="PANTHER" id="PTHR43749">
    <property type="entry name" value="RNA-SPLICING LIGASE RTCB"/>
    <property type="match status" value="1"/>
</dbReference>
<evidence type="ECO:0000256" key="1">
    <source>
        <dbReference type="ARBA" id="ARBA00012726"/>
    </source>
</evidence>
<evidence type="ECO:0000256" key="11">
    <source>
        <dbReference type="PIRSR" id="PIRSR601233-3"/>
    </source>
</evidence>
<feature type="binding site" evidence="10">
    <location>
        <begin position="368"/>
        <end position="371"/>
    </location>
    <ligand>
        <name>GMP</name>
        <dbReference type="ChEBI" id="CHEBI:58115"/>
    </ligand>
</feature>
<keyword evidence="3 11" id="KW-0479">Metal-binding</keyword>
<keyword evidence="4 10" id="KW-0547">Nucleotide-binding</keyword>
<evidence type="ECO:0000256" key="3">
    <source>
        <dbReference type="ARBA" id="ARBA00022723"/>
    </source>
</evidence>
<name>A0A6S6TUG2_9BACT</name>
<comment type="cofactor">
    <cofactor evidence="11">
        <name>Mn(2+)</name>
        <dbReference type="ChEBI" id="CHEBI:29035"/>
    </cofactor>
    <text evidence="11">Binds 2 manganese ions per subunit.</text>
</comment>
<evidence type="ECO:0000256" key="4">
    <source>
        <dbReference type="ARBA" id="ARBA00022741"/>
    </source>
</evidence>
<feature type="binding site" evidence="10">
    <location>
        <begin position="223"/>
        <end position="227"/>
    </location>
    <ligand>
        <name>GMP</name>
        <dbReference type="ChEBI" id="CHEBI:58115"/>
    </ligand>
</feature>
<dbReference type="GO" id="GO:0003909">
    <property type="term" value="F:DNA ligase activity"/>
    <property type="evidence" value="ECO:0007669"/>
    <property type="project" value="TreeGrafter"/>
</dbReference>
<dbReference type="AlphaFoldDB" id="A0A6S6TUG2"/>
<dbReference type="GO" id="GO:0030145">
    <property type="term" value="F:manganese ion binding"/>
    <property type="evidence" value="ECO:0007669"/>
    <property type="project" value="TreeGrafter"/>
</dbReference>
<accession>A0A6S6TUG2</accession>
<comment type="catalytic activity">
    <reaction evidence="8">
        <text>a 3'-end 3'-phospho-ribonucleotide-RNA + a 5'-end dephospho-ribonucleoside-RNA + GTP = a ribonucleotidyl-ribonucleotide-RNA + GMP + diphosphate</text>
        <dbReference type="Rhea" id="RHEA:68076"/>
        <dbReference type="Rhea" id="RHEA-COMP:10463"/>
        <dbReference type="Rhea" id="RHEA-COMP:13936"/>
        <dbReference type="Rhea" id="RHEA-COMP:17355"/>
        <dbReference type="ChEBI" id="CHEBI:33019"/>
        <dbReference type="ChEBI" id="CHEBI:37565"/>
        <dbReference type="ChEBI" id="CHEBI:58115"/>
        <dbReference type="ChEBI" id="CHEBI:83062"/>
        <dbReference type="ChEBI" id="CHEBI:138284"/>
        <dbReference type="ChEBI" id="CHEBI:173118"/>
        <dbReference type="EC" id="6.5.1.8"/>
    </reaction>
</comment>
<dbReference type="InterPro" id="IPR052915">
    <property type="entry name" value="RtcB-like"/>
</dbReference>
<dbReference type="EC" id="6.5.1.8" evidence="1"/>
<evidence type="ECO:0000256" key="7">
    <source>
        <dbReference type="ARBA" id="ARBA00023211"/>
    </source>
</evidence>
<organism evidence="12">
    <name type="scientific">uncultured Aureispira sp</name>
    <dbReference type="NCBI Taxonomy" id="1331704"/>
    <lineage>
        <taxon>Bacteria</taxon>
        <taxon>Pseudomonadati</taxon>
        <taxon>Bacteroidota</taxon>
        <taxon>Saprospiria</taxon>
        <taxon>Saprospirales</taxon>
        <taxon>Saprospiraceae</taxon>
        <taxon>Aureispira</taxon>
        <taxon>environmental samples</taxon>
    </lineage>
</organism>
<dbReference type="EMBL" id="CACVAQ010000376">
    <property type="protein sequence ID" value="CAA6826251.1"/>
    <property type="molecule type" value="Genomic_DNA"/>
</dbReference>
<feature type="binding site" evidence="11">
    <location>
        <position position="224"/>
    </location>
    <ligand>
        <name>Mn(2+)</name>
        <dbReference type="ChEBI" id="CHEBI:29035"/>
        <label>1</label>
    </ligand>
</feature>
<reference evidence="12" key="1">
    <citation type="submission" date="2020-01" db="EMBL/GenBank/DDBJ databases">
        <authorList>
            <person name="Meier V. D."/>
            <person name="Meier V D."/>
        </authorList>
    </citation>
    <scope>NUCLEOTIDE SEQUENCE</scope>
    <source>
        <strain evidence="12">HLG_WM_MAG_10</strain>
    </source>
</reference>
<dbReference type="GO" id="GO:0170057">
    <property type="term" value="F:RNA ligase (GTP) activity"/>
    <property type="evidence" value="ECO:0007669"/>
    <property type="project" value="UniProtKB-EC"/>
</dbReference>
<protein>
    <recommendedName>
        <fullName evidence="1">3'-phosphate/5'-hydroxy nucleic acid ligase</fullName>
        <ecNumber evidence="1">6.5.1.8</ecNumber>
    </recommendedName>
</protein>
<evidence type="ECO:0000256" key="8">
    <source>
        <dbReference type="ARBA" id="ARBA00047746"/>
    </source>
</evidence>
<evidence type="ECO:0000256" key="9">
    <source>
        <dbReference type="PIRSR" id="PIRSR601233-1"/>
    </source>
</evidence>
<dbReference type="GO" id="GO:0005525">
    <property type="term" value="F:GTP binding"/>
    <property type="evidence" value="ECO:0007669"/>
    <property type="project" value="UniProtKB-KW"/>
</dbReference>
<dbReference type="PANTHER" id="PTHR43749:SF2">
    <property type="entry name" value="RNA-SPLICING LIGASE RTCB"/>
    <property type="match status" value="1"/>
</dbReference>
<evidence type="ECO:0000313" key="12">
    <source>
        <dbReference type="EMBL" id="CAA6826251.1"/>
    </source>
</evidence>
<dbReference type="Pfam" id="PF01139">
    <property type="entry name" value="RtcB"/>
    <property type="match status" value="2"/>
</dbReference>
<dbReference type="InterPro" id="IPR036025">
    <property type="entry name" value="RtcB-like_sf"/>
</dbReference>
<dbReference type="GO" id="GO:0006281">
    <property type="term" value="P:DNA repair"/>
    <property type="evidence" value="ECO:0007669"/>
    <property type="project" value="TreeGrafter"/>
</dbReference>
<evidence type="ECO:0000256" key="2">
    <source>
        <dbReference type="ARBA" id="ARBA00022598"/>
    </source>
</evidence>
<sequence length="467" mass="51834">MKKEKLRGKDLVTIGYEDTAIRSLAMLLVGKGYKYSSKEEKLQRLQLLIQKPEAYTQDAVLGPVAIKLIDEQAKEESYAFSDKPFKIYGAEGIDEGAKDQMKQAMSLPITADGALMPDAHYGYGLPIGGVLATKEAIIPYGVGVDIGCRMCLSIFDAKGSYIEQNKSQLKKIIQDNSRFGKSIFEDNHRDDAIFDRPEFREIGFLRSLIDKAYSQIGSSGGGNHFVEFGWVDIKDINNDLNLAVGQYLALLTHSGSRGFGAKIANTYTNIAIKKRNLPKSTAHLSWLYMNEQEGQEYWIAMNLAGDYAAACHHHIHRRVQKALGIKKLHQIENHHNFAWKEQLADGSDVFVHRKGATPAHKGAWGIIPGSMTAPAFIVRGLGNTESINSAAHGAGRAFSRRKAKESFTKKMMREVLKTNNVELIGAGLDEAPFAYKDIHSVMQAQQELVKVVAPFYPKIVRMDSGKK</sequence>
<feature type="binding site" evidence="11">
    <location>
        <position position="335"/>
    </location>
    <ligand>
        <name>Mn(2+)</name>
        <dbReference type="ChEBI" id="CHEBI:29035"/>
        <label>2</label>
    </ligand>
</feature>
<keyword evidence="7 11" id="KW-0464">Manganese</keyword>
<gene>
    <name evidence="12" type="ORF">HELGO_WM50744</name>
</gene>
<feature type="active site" description="GMP-histidine intermediate" evidence="9">
    <location>
        <position position="392"/>
    </location>
</feature>
<evidence type="ECO:0000256" key="6">
    <source>
        <dbReference type="ARBA" id="ARBA00023134"/>
    </source>
</evidence>
<keyword evidence="2" id="KW-0436">Ligase</keyword>
<dbReference type="InterPro" id="IPR001233">
    <property type="entry name" value="RtcB"/>
</dbReference>
<dbReference type="GO" id="GO:0042245">
    <property type="term" value="P:RNA repair"/>
    <property type="evidence" value="ECO:0007669"/>
    <property type="project" value="UniProtKB-KW"/>
</dbReference>
<feature type="binding site" evidence="11">
    <location>
        <position position="253"/>
    </location>
    <ligand>
        <name>Mn(2+)</name>
        <dbReference type="ChEBI" id="CHEBI:29035"/>
        <label>2</label>
    </ligand>
</feature>
<proteinExistence type="predicted"/>
<keyword evidence="5" id="KW-0692">RNA repair</keyword>
<dbReference type="Gene3D" id="3.90.1860.10">
    <property type="entry name" value="tRNA-splicing ligase RtcB"/>
    <property type="match status" value="1"/>
</dbReference>
<dbReference type="GO" id="GO:0006396">
    <property type="term" value="P:RNA processing"/>
    <property type="evidence" value="ECO:0007669"/>
    <property type="project" value="InterPro"/>
</dbReference>
<keyword evidence="6 10" id="KW-0342">GTP-binding</keyword>
<feature type="binding site" evidence="10">
    <location>
        <begin position="392"/>
        <end position="395"/>
    </location>
    <ligand>
        <name>GMP</name>
        <dbReference type="ChEBI" id="CHEBI:58115"/>
    </ligand>
</feature>
<evidence type="ECO:0000256" key="10">
    <source>
        <dbReference type="PIRSR" id="PIRSR601233-2"/>
    </source>
</evidence>
<dbReference type="SUPFAM" id="SSF103365">
    <property type="entry name" value="Hypothetical protein PH1602"/>
    <property type="match status" value="1"/>
</dbReference>
<feature type="binding site" evidence="10">
    <location>
        <begin position="335"/>
        <end position="336"/>
    </location>
    <ligand>
        <name>GMP</name>
        <dbReference type="ChEBI" id="CHEBI:58115"/>
    </ligand>
</feature>
<evidence type="ECO:0000256" key="5">
    <source>
        <dbReference type="ARBA" id="ARBA00022800"/>
    </source>
</evidence>